<evidence type="ECO:0000313" key="5">
    <source>
        <dbReference type="Proteomes" id="UP001321475"/>
    </source>
</evidence>
<evidence type="ECO:0000313" key="4">
    <source>
        <dbReference type="EMBL" id="BDZ42669.1"/>
    </source>
</evidence>
<dbReference type="Proteomes" id="UP001321475">
    <property type="component" value="Chromosome"/>
</dbReference>
<comment type="subcellular location">
    <subcellularLocation>
        <location evidence="1">Endomembrane system</location>
        <topology evidence="1">Multi-pass membrane protein</topology>
    </subcellularLocation>
</comment>
<dbReference type="PANTHER" id="PTHR43337:SF1">
    <property type="entry name" value="XANTHINE_URACIL PERMEASE C887.17-RELATED"/>
    <property type="match status" value="1"/>
</dbReference>
<reference evidence="5" key="1">
    <citation type="journal article" date="2019" name="Int. J. Syst. Evol. Microbiol.">
        <title>The Global Catalogue of Microorganisms (GCM) 10K type strain sequencing project: providing services to taxonomists for standard genome sequencing and annotation.</title>
        <authorList>
            <consortium name="The Broad Institute Genomics Platform"/>
            <consortium name="The Broad Institute Genome Sequencing Center for Infectious Disease"/>
            <person name="Wu L."/>
            <person name="Ma J."/>
        </authorList>
    </citation>
    <scope>NUCLEOTIDE SEQUENCE [LARGE SCALE GENOMIC DNA]</scope>
    <source>
        <strain evidence="5">NBRC 108565</strain>
    </source>
</reference>
<evidence type="ECO:0000256" key="3">
    <source>
        <dbReference type="SAM" id="Phobius"/>
    </source>
</evidence>
<dbReference type="PANTHER" id="PTHR43337">
    <property type="entry name" value="XANTHINE/URACIL PERMEASE C887.17-RELATED"/>
    <property type="match status" value="1"/>
</dbReference>
<sequence length="117" mass="12490">MVTGVAFLLATFLSPLVALVPYEAAAPALVFVGFLMMTQVAGIRWTDVEIAIPAFLTIVVMPFTYSISDGIGVGFVAFVVIKLALGKVRQIHPLMWLAAAMFVVYFTLGPIEAALGI</sequence>
<evidence type="ECO:0008006" key="6">
    <source>
        <dbReference type="Google" id="ProtNLM"/>
    </source>
</evidence>
<protein>
    <recommendedName>
        <fullName evidence="6">Permease family protein</fullName>
    </recommendedName>
</protein>
<dbReference type="InterPro" id="IPR045018">
    <property type="entry name" value="Azg-like"/>
</dbReference>
<evidence type="ECO:0000256" key="2">
    <source>
        <dbReference type="ARBA" id="ARBA00022448"/>
    </source>
</evidence>
<organism evidence="4 5">
    <name type="scientific">Paraoerskovia sediminicola</name>
    <dbReference type="NCBI Taxonomy" id="1138587"/>
    <lineage>
        <taxon>Bacteria</taxon>
        <taxon>Bacillati</taxon>
        <taxon>Actinomycetota</taxon>
        <taxon>Actinomycetes</taxon>
        <taxon>Micrococcales</taxon>
        <taxon>Cellulomonadaceae</taxon>
        <taxon>Paraoerskovia</taxon>
    </lineage>
</organism>
<name>A0ABN6XCZ1_9CELL</name>
<keyword evidence="2" id="KW-0813">Transport</keyword>
<accession>A0ABN6XCZ1</accession>
<gene>
    <name evidence="4" type="ORF">GCM10025865_19680</name>
</gene>
<evidence type="ECO:0000256" key="1">
    <source>
        <dbReference type="ARBA" id="ARBA00004127"/>
    </source>
</evidence>
<keyword evidence="3" id="KW-1133">Transmembrane helix</keyword>
<keyword evidence="5" id="KW-1185">Reference proteome</keyword>
<feature type="transmembrane region" description="Helical" evidence="3">
    <location>
        <begin position="58"/>
        <end position="81"/>
    </location>
</feature>
<keyword evidence="3" id="KW-0472">Membrane</keyword>
<keyword evidence="3" id="KW-0812">Transmembrane</keyword>
<proteinExistence type="predicted"/>
<feature type="transmembrane region" description="Helical" evidence="3">
    <location>
        <begin position="93"/>
        <end position="115"/>
    </location>
</feature>
<dbReference type="EMBL" id="AP027729">
    <property type="protein sequence ID" value="BDZ42669.1"/>
    <property type="molecule type" value="Genomic_DNA"/>
</dbReference>